<dbReference type="EMBL" id="HACG01052563">
    <property type="protein sequence ID" value="CEK99434.1"/>
    <property type="molecule type" value="Transcribed_RNA"/>
</dbReference>
<dbReference type="Gene3D" id="2.110.10.10">
    <property type="entry name" value="Hemopexin-like domain"/>
    <property type="match status" value="1"/>
</dbReference>
<evidence type="ECO:0000256" key="1">
    <source>
        <dbReference type="PROSITE-ProRule" id="PRU01011"/>
    </source>
</evidence>
<evidence type="ECO:0000313" key="2">
    <source>
        <dbReference type="EMBL" id="CEK99434.1"/>
    </source>
</evidence>
<name>A0A0B7C1Y2_9EUPU</name>
<dbReference type="Pfam" id="PF00045">
    <property type="entry name" value="Hemopexin"/>
    <property type="match status" value="1"/>
</dbReference>
<protein>
    <submittedName>
        <fullName evidence="2">Uncharacterized protein</fullName>
    </submittedName>
</protein>
<sequence length="89" mass="9896">SEGRLVGINTLWSGLDLTVDAAVNHTLDGSIYFFKGNTYTVYKNNVRTGPHIILDGWPDIFRIGGVDAAGNKDGKSYFFKGCNYWTPYD</sequence>
<gene>
    <name evidence="2" type="primary">ORF221260</name>
</gene>
<feature type="non-terminal residue" evidence="2">
    <location>
        <position position="1"/>
    </location>
</feature>
<feature type="non-terminal residue" evidence="2">
    <location>
        <position position="89"/>
    </location>
</feature>
<dbReference type="SMART" id="SM00120">
    <property type="entry name" value="HX"/>
    <property type="match status" value="1"/>
</dbReference>
<dbReference type="AlphaFoldDB" id="A0A0B7C1Y2"/>
<organism evidence="2">
    <name type="scientific">Arion vulgaris</name>
    <dbReference type="NCBI Taxonomy" id="1028688"/>
    <lineage>
        <taxon>Eukaryota</taxon>
        <taxon>Metazoa</taxon>
        <taxon>Spiralia</taxon>
        <taxon>Lophotrochozoa</taxon>
        <taxon>Mollusca</taxon>
        <taxon>Gastropoda</taxon>
        <taxon>Heterobranchia</taxon>
        <taxon>Euthyneura</taxon>
        <taxon>Panpulmonata</taxon>
        <taxon>Eupulmonata</taxon>
        <taxon>Stylommatophora</taxon>
        <taxon>Helicina</taxon>
        <taxon>Arionoidea</taxon>
        <taxon>Arionidae</taxon>
        <taxon>Arion</taxon>
    </lineage>
</organism>
<dbReference type="SUPFAM" id="SSF50923">
    <property type="entry name" value="Hemopexin-like domain"/>
    <property type="match status" value="1"/>
</dbReference>
<reference evidence="2" key="1">
    <citation type="submission" date="2014-12" db="EMBL/GenBank/DDBJ databases">
        <title>Insight into the proteome of Arion vulgaris.</title>
        <authorList>
            <person name="Aradska J."/>
            <person name="Bulat T."/>
            <person name="Smidak R."/>
            <person name="Sarate P."/>
            <person name="Gangsoo J."/>
            <person name="Sialana F."/>
            <person name="Bilban M."/>
            <person name="Lubec G."/>
        </authorList>
    </citation>
    <scope>NUCLEOTIDE SEQUENCE</scope>
    <source>
        <tissue evidence="2">Skin</tissue>
    </source>
</reference>
<proteinExistence type="predicted"/>
<accession>A0A0B7C1Y2</accession>
<dbReference type="InterPro" id="IPR018487">
    <property type="entry name" value="Hemopexin-like_repeat"/>
</dbReference>
<dbReference type="PROSITE" id="PS51642">
    <property type="entry name" value="HEMOPEXIN_2"/>
    <property type="match status" value="1"/>
</dbReference>
<feature type="repeat" description="Hemopexin" evidence="1">
    <location>
        <begin position="16"/>
        <end position="60"/>
    </location>
</feature>
<dbReference type="InterPro" id="IPR036375">
    <property type="entry name" value="Hemopexin-like_dom_sf"/>
</dbReference>